<reference evidence="2 3" key="1">
    <citation type="submission" date="2017-08" db="EMBL/GenBank/DDBJ databases">
        <title>Complete Genome Sequence of Streptomyces formicae KY5, the formicamycin producer.</title>
        <authorList>
            <person name="Holmes N.A."/>
            <person name="Devine R."/>
            <person name="Qin Z."/>
            <person name="Seipke R.F."/>
            <person name="Wilkinson B."/>
            <person name="Hutchings M.I."/>
        </authorList>
    </citation>
    <scope>NUCLEOTIDE SEQUENCE [LARGE SCALE GENOMIC DNA]</scope>
    <source>
        <strain evidence="2 3">KY5</strain>
    </source>
</reference>
<sequence length="283" mass="30094">MIVVTGATGNVGRALVGQLAAQRIPVRALTRDPARAHLPEGVETARLDLSEPASLVPLFTGASGLFLHLQATGAGGEHTAALLEAARAGGVRHVVVLSSSIVGDGADQSHPLYVVHAALEEAVREAGFDWTFLRPGAFATNSLQWAAQIHAGDTVRGPFADFAANPIHEADIAAVALRSFLDDTHRGATHRLTGPEAVTHQETIHAIGRAIGRDLRFVEIPPEEVTPDIFPHVPPAILPELLASFGQFVGQAPEITTTVETVTGRPARTFEEWARDHKDDFRG</sequence>
<dbReference type="AlphaFoldDB" id="A0A291Q661"/>
<dbReference type="KEGG" id="sfk:KY5_1978c"/>
<organism evidence="2 3">
    <name type="scientific">Streptomyces formicae</name>
    <dbReference type="NCBI Taxonomy" id="1616117"/>
    <lineage>
        <taxon>Bacteria</taxon>
        <taxon>Bacillati</taxon>
        <taxon>Actinomycetota</taxon>
        <taxon>Actinomycetes</taxon>
        <taxon>Kitasatosporales</taxon>
        <taxon>Streptomycetaceae</taxon>
        <taxon>Streptomyces</taxon>
    </lineage>
</organism>
<dbReference type="Proteomes" id="UP000221011">
    <property type="component" value="Chromosome"/>
</dbReference>
<evidence type="ECO:0000313" key="2">
    <source>
        <dbReference type="EMBL" id="ATL26996.1"/>
    </source>
</evidence>
<dbReference type="RefSeq" id="WP_098241891.1">
    <property type="nucleotide sequence ID" value="NZ_CP022685.1"/>
</dbReference>
<dbReference type="InterPro" id="IPR051604">
    <property type="entry name" value="Ergot_Alk_Oxidoreductase"/>
</dbReference>
<dbReference type="Gene3D" id="3.40.50.720">
    <property type="entry name" value="NAD(P)-binding Rossmann-like Domain"/>
    <property type="match status" value="1"/>
</dbReference>
<feature type="domain" description="NmrA-like" evidence="1">
    <location>
        <begin position="2"/>
        <end position="251"/>
    </location>
</feature>
<dbReference type="PANTHER" id="PTHR43162">
    <property type="match status" value="1"/>
</dbReference>
<gene>
    <name evidence="2" type="ORF">KY5_1978c</name>
</gene>
<dbReference type="SUPFAM" id="SSF51735">
    <property type="entry name" value="NAD(P)-binding Rossmann-fold domains"/>
    <property type="match status" value="1"/>
</dbReference>
<dbReference type="InterPro" id="IPR008030">
    <property type="entry name" value="NmrA-like"/>
</dbReference>
<protein>
    <submittedName>
        <fullName evidence="2">Oxidoreductase</fullName>
    </submittedName>
</protein>
<proteinExistence type="predicted"/>
<dbReference type="PANTHER" id="PTHR43162:SF1">
    <property type="entry name" value="PRESTALK A DIFFERENTIATION PROTEIN A"/>
    <property type="match status" value="1"/>
</dbReference>
<name>A0A291Q661_9ACTN</name>
<dbReference type="Pfam" id="PF05368">
    <property type="entry name" value="NmrA"/>
    <property type="match status" value="1"/>
</dbReference>
<dbReference type="EMBL" id="CP022685">
    <property type="protein sequence ID" value="ATL26996.1"/>
    <property type="molecule type" value="Genomic_DNA"/>
</dbReference>
<dbReference type="InterPro" id="IPR036291">
    <property type="entry name" value="NAD(P)-bd_dom_sf"/>
</dbReference>
<keyword evidence="3" id="KW-1185">Reference proteome</keyword>
<evidence type="ECO:0000259" key="1">
    <source>
        <dbReference type="Pfam" id="PF05368"/>
    </source>
</evidence>
<accession>A0A291Q661</accession>
<evidence type="ECO:0000313" key="3">
    <source>
        <dbReference type="Proteomes" id="UP000221011"/>
    </source>
</evidence>